<organism evidence="1 2">
    <name type="scientific">Trifolium medium</name>
    <dbReference type="NCBI Taxonomy" id="97028"/>
    <lineage>
        <taxon>Eukaryota</taxon>
        <taxon>Viridiplantae</taxon>
        <taxon>Streptophyta</taxon>
        <taxon>Embryophyta</taxon>
        <taxon>Tracheophyta</taxon>
        <taxon>Spermatophyta</taxon>
        <taxon>Magnoliopsida</taxon>
        <taxon>eudicotyledons</taxon>
        <taxon>Gunneridae</taxon>
        <taxon>Pentapetalae</taxon>
        <taxon>rosids</taxon>
        <taxon>fabids</taxon>
        <taxon>Fabales</taxon>
        <taxon>Fabaceae</taxon>
        <taxon>Papilionoideae</taxon>
        <taxon>50 kb inversion clade</taxon>
        <taxon>NPAAA clade</taxon>
        <taxon>Hologalegina</taxon>
        <taxon>IRL clade</taxon>
        <taxon>Trifolieae</taxon>
        <taxon>Trifolium</taxon>
    </lineage>
</organism>
<name>A0A392PQ20_9FABA</name>
<feature type="non-terminal residue" evidence="1">
    <location>
        <position position="1"/>
    </location>
</feature>
<reference evidence="1 2" key="1">
    <citation type="journal article" date="2018" name="Front. Plant Sci.">
        <title>Red Clover (Trifolium pratense) and Zigzag Clover (T. medium) - A Picture of Genomic Similarities and Differences.</title>
        <authorList>
            <person name="Dluhosova J."/>
            <person name="Istvanek J."/>
            <person name="Nedelnik J."/>
            <person name="Repkova J."/>
        </authorList>
    </citation>
    <scope>NUCLEOTIDE SEQUENCE [LARGE SCALE GENOMIC DNA]</scope>
    <source>
        <strain evidence="2">cv. 10/8</strain>
        <tissue evidence="1">Leaf</tissue>
    </source>
</reference>
<sequence length="44" mass="4685">LLSGVGALRHGIPRIARGKEGRKKVVQSMARCAGIGHNQMDVLC</sequence>
<dbReference type="Proteomes" id="UP000265520">
    <property type="component" value="Unassembled WGS sequence"/>
</dbReference>
<dbReference type="AlphaFoldDB" id="A0A392PQ20"/>
<accession>A0A392PQ20</accession>
<evidence type="ECO:0000313" key="2">
    <source>
        <dbReference type="Proteomes" id="UP000265520"/>
    </source>
</evidence>
<proteinExistence type="predicted"/>
<dbReference type="EMBL" id="LXQA010088132">
    <property type="protein sequence ID" value="MCI13406.1"/>
    <property type="molecule type" value="Genomic_DNA"/>
</dbReference>
<keyword evidence="2" id="KW-1185">Reference proteome</keyword>
<protein>
    <submittedName>
        <fullName evidence="1">Uncharacterized protein</fullName>
    </submittedName>
</protein>
<comment type="caution">
    <text evidence="1">The sequence shown here is derived from an EMBL/GenBank/DDBJ whole genome shotgun (WGS) entry which is preliminary data.</text>
</comment>
<evidence type="ECO:0000313" key="1">
    <source>
        <dbReference type="EMBL" id="MCI13406.1"/>
    </source>
</evidence>